<dbReference type="PANTHER" id="PTHR46388:SF2">
    <property type="entry name" value="NHL REPEAT-CONTAINING PROTEIN 2"/>
    <property type="match status" value="1"/>
</dbReference>
<evidence type="ECO:0000313" key="3">
    <source>
        <dbReference type="EMBL" id="RAJ92156.1"/>
    </source>
</evidence>
<keyword evidence="1" id="KW-0677">Repeat</keyword>
<dbReference type="EMBL" id="QLMC01000008">
    <property type="protein sequence ID" value="RAJ92156.1"/>
    <property type="molecule type" value="Genomic_DNA"/>
</dbReference>
<dbReference type="Proteomes" id="UP000248790">
    <property type="component" value="Unassembled WGS sequence"/>
</dbReference>
<feature type="domain" description="Teneurin NHL" evidence="2">
    <location>
        <begin position="159"/>
        <end position="208"/>
    </location>
</feature>
<organism evidence="3 4">
    <name type="scientific">Larkinella arboricola</name>
    <dbReference type="NCBI Taxonomy" id="643671"/>
    <lineage>
        <taxon>Bacteria</taxon>
        <taxon>Pseudomonadati</taxon>
        <taxon>Bacteroidota</taxon>
        <taxon>Cytophagia</taxon>
        <taxon>Cytophagales</taxon>
        <taxon>Spirosomataceae</taxon>
        <taxon>Larkinella</taxon>
    </lineage>
</organism>
<dbReference type="InterPro" id="IPR011042">
    <property type="entry name" value="6-blade_b-propeller_TolB-like"/>
</dbReference>
<keyword evidence="4" id="KW-1185">Reference proteome</keyword>
<evidence type="ECO:0000256" key="1">
    <source>
        <dbReference type="ARBA" id="ARBA00022737"/>
    </source>
</evidence>
<evidence type="ECO:0000259" key="2">
    <source>
        <dbReference type="Pfam" id="PF25021"/>
    </source>
</evidence>
<feature type="domain" description="Teneurin NHL" evidence="2">
    <location>
        <begin position="102"/>
        <end position="154"/>
    </location>
</feature>
<evidence type="ECO:0000313" key="4">
    <source>
        <dbReference type="Proteomes" id="UP000248790"/>
    </source>
</evidence>
<reference evidence="3 4" key="1">
    <citation type="submission" date="2018-06" db="EMBL/GenBank/DDBJ databases">
        <title>Genomic Encyclopedia of Archaeal and Bacterial Type Strains, Phase II (KMG-II): from individual species to whole genera.</title>
        <authorList>
            <person name="Goeker M."/>
        </authorList>
    </citation>
    <scope>NUCLEOTIDE SEQUENCE [LARGE SCALE GENOMIC DNA]</scope>
    <source>
        <strain evidence="3 4">DSM 21851</strain>
    </source>
</reference>
<feature type="domain" description="Teneurin NHL" evidence="2">
    <location>
        <begin position="45"/>
        <end position="95"/>
    </location>
</feature>
<protein>
    <submittedName>
        <fullName evidence="3">NHL repeat-containing protein</fullName>
    </submittedName>
</protein>
<accession>A0A327WPB1</accession>
<dbReference type="OrthoDB" id="791543at2"/>
<dbReference type="InterPro" id="IPR056822">
    <property type="entry name" value="TEN_NHL"/>
</dbReference>
<dbReference type="InterPro" id="IPR001258">
    <property type="entry name" value="NHL_repeat"/>
</dbReference>
<dbReference type="RefSeq" id="WP_111631135.1">
    <property type="nucleotide sequence ID" value="NZ_QLMC01000008.1"/>
</dbReference>
<name>A0A327WPB1_LARAB</name>
<proteinExistence type="predicted"/>
<gene>
    <name evidence="3" type="ORF">LX87_05120</name>
</gene>
<dbReference type="Pfam" id="PF01436">
    <property type="entry name" value="NHL"/>
    <property type="match status" value="1"/>
</dbReference>
<dbReference type="AlphaFoldDB" id="A0A327WPB1"/>
<comment type="caution">
    <text evidence="3">The sequence shown here is derived from an EMBL/GenBank/DDBJ whole genome shotgun (WGS) entry which is preliminary data.</text>
</comment>
<sequence>MNCFVYLPRGLLTLLTIYLTFGLGTTRLNAQIITTVAGNGTDGFSGDGGLATNAGLSLPYGVAVDAQGNLFIADVNTNSIRKVTPNGIITTVAGISGPQGFSGDGGPATQASLYRPASIALDGWGNLYISDTNNGRVFKVDHTGIIRTVAGNGTHGFNGDGLPATRALLTFPEGITVDVEGNLFISDSYNYRIRKVDRSGMIATVAGSGVAPGYGEDSGLATNANLNQPTGVTLDAAGNLFIADKANHRIRKVTAIAPALVVTSFILINANTRQEIKTILPGETINLATLPQNLNIRANTSPATVGSVRMVLKRYWYIPIRSPNRFGSKMRDSSP</sequence>
<dbReference type="SUPFAM" id="SSF101898">
    <property type="entry name" value="NHL repeat"/>
    <property type="match status" value="1"/>
</dbReference>
<dbReference type="PANTHER" id="PTHR46388">
    <property type="entry name" value="NHL REPEAT-CONTAINING PROTEIN 2"/>
    <property type="match status" value="1"/>
</dbReference>
<dbReference type="Pfam" id="PF25021">
    <property type="entry name" value="TEN_NHL"/>
    <property type="match status" value="3"/>
</dbReference>
<dbReference type="Gene3D" id="2.120.10.30">
    <property type="entry name" value="TolB, C-terminal domain"/>
    <property type="match status" value="2"/>
</dbReference>